<dbReference type="EMBL" id="CP034235">
    <property type="protein sequence ID" value="QGQ98318.1"/>
    <property type="molecule type" value="Genomic_DNA"/>
</dbReference>
<name>A0A6B8RSZ1_9BACL</name>
<dbReference type="AlphaFoldDB" id="A0A6B8RSZ1"/>
<dbReference type="Gene3D" id="3.20.20.100">
    <property type="entry name" value="NADP-dependent oxidoreductase domain"/>
    <property type="match status" value="1"/>
</dbReference>
<dbReference type="SUPFAM" id="SSF51430">
    <property type="entry name" value="NAD(P)-linked oxidoreductase"/>
    <property type="match status" value="1"/>
</dbReference>
<dbReference type="InterPro" id="IPR036812">
    <property type="entry name" value="NAD(P)_OxRdtase_dom_sf"/>
</dbReference>
<protein>
    <submittedName>
        <fullName evidence="3">Aldo/keto reductase</fullName>
    </submittedName>
</protein>
<evidence type="ECO:0000313" key="3">
    <source>
        <dbReference type="EMBL" id="QGQ98318.1"/>
    </source>
</evidence>
<dbReference type="PANTHER" id="PTHR43364:SF4">
    <property type="entry name" value="NAD(P)-LINKED OXIDOREDUCTASE SUPERFAMILY PROTEIN"/>
    <property type="match status" value="1"/>
</dbReference>
<dbReference type="GO" id="GO:0016491">
    <property type="term" value="F:oxidoreductase activity"/>
    <property type="evidence" value="ECO:0007669"/>
    <property type="project" value="UniProtKB-KW"/>
</dbReference>
<dbReference type="InterPro" id="IPR050523">
    <property type="entry name" value="AKR_Detox_Biosynth"/>
</dbReference>
<reference evidence="4" key="1">
    <citation type="submission" date="2018-11" db="EMBL/GenBank/DDBJ databases">
        <title>Complete genome sequence of Paenibacillus sp. ML311-T8.</title>
        <authorList>
            <person name="Nam Y.-D."/>
            <person name="Kang J."/>
            <person name="Chung W.-H."/>
            <person name="Park Y.S."/>
        </authorList>
    </citation>
    <scope>NUCLEOTIDE SEQUENCE [LARGE SCALE GENOMIC DNA]</scope>
    <source>
        <strain evidence="4">ML311-T8</strain>
    </source>
</reference>
<evidence type="ECO:0000313" key="4">
    <source>
        <dbReference type="Proteomes" id="UP000426246"/>
    </source>
</evidence>
<evidence type="ECO:0000256" key="1">
    <source>
        <dbReference type="ARBA" id="ARBA00023002"/>
    </source>
</evidence>
<dbReference type="Pfam" id="PF00248">
    <property type="entry name" value="Aldo_ket_red"/>
    <property type="match status" value="1"/>
</dbReference>
<dbReference type="GO" id="GO:0005829">
    <property type="term" value="C:cytosol"/>
    <property type="evidence" value="ECO:0007669"/>
    <property type="project" value="TreeGrafter"/>
</dbReference>
<dbReference type="CDD" id="cd19082">
    <property type="entry name" value="AKR_AKR10A1_2"/>
    <property type="match status" value="1"/>
</dbReference>
<dbReference type="PANTHER" id="PTHR43364">
    <property type="entry name" value="NADH-SPECIFIC METHYLGLYOXAL REDUCTASE-RELATED"/>
    <property type="match status" value="1"/>
</dbReference>
<sequence length="324" mass="36637">MEVKDMQIKSVVGTDLECSTFCLGGAILGSDINQADSFELMDAYVDRGGNFVDTAEVYSNWLPVEPSLSEKTIGLWMKARKNRHKLLVSTKGAHPLLESMQLARMSKQDIIHDIEQSLRNLQVETIDFYILHRDDTDRTVEEILEALNEQVKAGKIRYFGCSNWTTERIKEAQTYANKHGIQGFSGNQMMWSLAEADSTKFVDTTLVAMDNGMTQYHLETGLPAFPYSSQAQGLFTKWDSGQYTADDSRISPMYKSAANRARFERAQQLANDLSRSITEVVLGYLISHSFQTFPIIGCRTISQLEESLKAADLRLTQEQLEFLR</sequence>
<accession>A0A6B8RSZ1</accession>
<proteinExistence type="predicted"/>
<evidence type="ECO:0000259" key="2">
    <source>
        <dbReference type="Pfam" id="PF00248"/>
    </source>
</evidence>
<organism evidence="3 4">
    <name type="scientific">Paenibacillus psychroresistens</name>
    <dbReference type="NCBI Taxonomy" id="1778678"/>
    <lineage>
        <taxon>Bacteria</taxon>
        <taxon>Bacillati</taxon>
        <taxon>Bacillota</taxon>
        <taxon>Bacilli</taxon>
        <taxon>Bacillales</taxon>
        <taxon>Paenibacillaceae</taxon>
        <taxon>Paenibacillus</taxon>
    </lineage>
</organism>
<dbReference type="InterPro" id="IPR023210">
    <property type="entry name" value="NADP_OxRdtase_dom"/>
</dbReference>
<feature type="domain" description="NADP-dependent oxidoreductase" evidence="2">
    <location>
        <begin position="22"/>
        <end position="321"/>
    </location>
</feature>
<keyword evidence="4" id="KW-1185">Reference proteome</keyword>
<gene>
    <name evidence="3" type="ORF">EHS13_27255</name>
</gene>
<dbReference type="Proteomes" id="UP000426246">
    <property type="component" value="Chromosome"/>
</dbReference>
<dbReference type="KEGG" id="ppsc:EHS13_27255"/>
<keyword evidence="1" id="KW-0560">Oxidoreductase</keyword>